<reference evidence="7 8" key="1">
    <citation type="submission" date="2016-04" db="EMBL/GenBank/DDBJ databases">
        <title>Reclassification of Paraburkholderia panaciterrae (Farh et al. 2015) Dobritsa &amp; Samadpour 2016 as a later homotypic synonym of Paraburkholderia ginsengiterrae (Farh et al. 2015) Dobritsa &amp; Samadpour 2016.</title>
        <authorList>
            <person name="Dobritsa A.P."/>
            <person name="Kutumbaka K."/>
            <person name="Samadpour M."/>
        </authorList>
    </citation>
    <scope>NUCLEOTIDE SEQUENCE [LARGE SCALE GENOMIC DNA]</scope>
    <source>
        <strain evidence="6 8">DCY85</strain>
        <strain evidence="5 7">DCY85-1</strain>
    </source>
</reference>
<accession>A0A1A9N2H8</accession>
<dbReference type="EMBL" id="LXKA01000338">
    <property type="protein sequence ID" value="OAJ55832.1"/>
    <property type="molecule type" value="Genomic_DNA"/>
</dbReference>
<evidence type="ECO:0000259" key="4">
    <source>
        <dbReference type="Pfam" id="PF01755"/>
    </source>
</evidence>
<dbReference type="EMBL" id="LXJZ01000220">
    <property type="protein sequence ID" value="OAJ53133.1"/>
    <property type="molecule type" value="Genomic_DNA"/>
</dbReference>
<evidence type="ECO:0000313" key="7">
    <source>
        <dbReference type="Proteomes" id="UP000077961"/>
    </source>
</evidence>
<evidence type="ECO:0000313" key="6">
    <source>
        <dbReference type="EMBL" id="OAJ55832.1"/>
    </source>
</evidence>
<sequence length="275" mass="30556">MMESRAPVHVISLLRSGRRDAIARLLADRGAVFHIEDAVDGKTLAPGELNAAYDAEAARRRYGRSLTCAEVACFMSHRSVWRKIADTGRAAVVLEDDAMLEPAFFTNVLRANESELAAQADIVLLGRSKLRRAASSWTYFNEPLRRAAVVAGLRVGVPFKQWTSGSVGYWISAQAARHALAYTDGRIGALLDDWPWHRDHGGARVVELRPYAVWEDFERLPSSIERERKASTAPRPVWRGAVLGPLRLVRTAARWSVVGFRWALLFNGASGARHE</sequence>
<keyword evidence="3" id="KW-0448">Lipopolysaccharide biosynthesis</keyword>
<dbReference type="OrthoDB" id="119742at2"/>
<dbReference type="CDD" id="cd06532">
    <property type="entry name" value="Glyco_transf_25"/>
    <property type="match status" value="1"/>
</dbReference>
<dbReference type="STRING" id="1462993.A6V36_12300"/>
<evidence type="ECO:0000256" key="2">
    <source>
        <dbReference type="ARBA" id="ARBA00005222"/>
    </source>
</evidence>
<dbReference type="AlphaFoldDB" id="A0A1A9N2H8"/>
<dbReference type="UniPathway" id="UPA00820"/>
<dbReference type="Proteomes" id="UP000078116">
    <property type="component" value="Unassembled WGS sequence"/>
</dbReference>
<gene>
    <name evidence="5" type="ORF">A6V36_12300</name>
    <name evidence="6" type="ORF">A6V37_06365</name>
</gene>
<evidence type="ECO:0000313" key="5">
    <source>
        <dbReference type="EMBL" id="OAJ53133.1"/>
    </source>
</evidence>
<evidence type="ECO:0000256" key="3">
    <source>
        <dbReference type="ARBA" id="ARBA00022985"/>
    </source>
</evidence>
<proteinExistence type="predicted"/>
<dbReference type="Proteomes" id="UP000077961">
    <property type="component" value="Unassembled WGS sequence"/>
</dbReference>
<dbReference type="InterPro" id="IPR002654">
    <property type="entry name" value="Glyco_trans_25"/>
</dbReference>
<evidence type="ECO:0000256" key="1">
    <source>
        <dbReference type="ARBA" id="ARBA00005068"/>
    </source>
</evidence>
<comment type="pathway">
    <text evidence="1">Bacterial outer membrane biogenesis; lipooligosaccharide biosynthesis.</text>
</comment>
<organism evidence="6 8">
    <name type="scientific">Paraburkholderia ginsengiterrae</name>
    <dbReference type="NCBI Taxonomy" id="1462993"/>
    <lineage>
        <taxon>Bacteria</taxon>
        <taxon>Pseudomonadati</taxon>
        <taxon>Pseudomonadota</taxon>
        <taxon>Betaproteobacteria</taxon>
        <taxon>Burkholderiales</taxon>
        <taxon>Burkholderiaceae</taxon>
        <taxon>Paraburkholderia</taxon>
    </lineage>
</organism>
<dbReference type="GO" id="GO:0009103">
    <property type="term" value="P:lipopolysaccharide biosynthetic process"/>
    <property type="evidence" value="ECO:0007669"/>
    <property type="project" value="UniProtKB-KW"/>
</dbReference>
<dbReference type="UniPathway" id="UPA00501"/>
<keyword evidence="6" id="KW-0808">Transferase</keyword>
<keyword evidence="7" id="KW-1185">Reference proteome</keyword>
<comment type="caution">
    <text evidence="6">The sequence shown here is derived from an EMBL/GenBank/DDBJ whole genome shotgun (WGS) entry which is preliminary data.</text>
</comment>
<protein>
    <submittedName>
        <fullName evidence="6">Glycosyltransferase</fullName>
    </submittedName>
</protein>
<evidence type="ECO:0000313" key="8">
    <source>
        <dbReference type="Proteomes" id="UP000078116"/>
    </source>
</evidence>
<dbReference type="Pfam" id="PF01755">
    <property type="entry name" value="Glyco_transf_25"/>
    <property type="match status" value="1"/>
</dbReference>
<comment type="pathway">
    <text evidence="2">Glycan metabolism; lacto-N-neotetraose biosynthesis.</text>
</comment>
<dbReference type="RefSeq" id="WP_064271609.1">
    <property type="nucleotide sequence ID" value="NZ_LXJZ01000220.1"/>
</dbReference>
<feature type="domain" description="Glycosyl transferase family 25" evidence="4">
    <location>
        <begin position="7"/>
        <end position="183"/>
    </location>
</feature>
<dbReference type="GO" id="GO:0016740">
    <property type="term" value="F:transferase activity"/>
    <property type="evidence" value="ECO:0007669"/>
    <property type="project" value="UniProtKB-KW"/>
</dbReference>
<name>A0A1A9N2H8_9BURK</name>